<sequence length="78" mass="8927">MSTSFREFFPKDLLSPFKINALKLFVRNNWKTIYGSISVNSLDKPQPDEIRVGDKVKGGLCVARSRSKLHPAYTRSLR</sequence>
<evidence type="ECO:0000313" key="1">
    <source>
        <dbReference type="EMBL" id="KYM79972.1"/>
    </source>
</evidence>
<keyword evidence="2" id="KW-1185">Reference proteome</keyword>
<dbReference type="Proteomes" id="UP000078540">
    <property type="component" value="Unassembled WGS sequence"/>
</dbReference>
<evidence type="ECO:0000313" key="2">
    <source>
        <dbReference type="Proteomes" id="UP000078540"/>
    </source>
</evidence>
<reference evidence="1 2" key="1">
    <citation type="submission" date="2015-09" db="EMBL/GenBank/DDBJ databases">
        <title>Atta colombica WGS genome.</title>
        <authorList>
            <person name="Nygaard S."/>
            <person name="Hu H."/>
            <person name="Boomsma J."/>
            <person name="Zhang G."/>
        </authorList>
    </citation>
    <scope>NUCLEOTIDE SEQUENCE [LARGE SCALE GENOMIC DNA]</scope>
    <source>
        <strain evidence="1">Treedump-2</strain>
        <tissue evidence="1">Whole body</tissue>
    </source>
</reference>
<accession>A0A195B6S9</accession>
<protein>
    <submittedName>
        <fullName evidence="1">Uncharacterized protein</fullName>
    </submittedName>
</protein>
<dbReference type="AlphaFoldDB" id="A0A195B6S9"/>
<gene>
    <name evidence="1" type="ORF">ALC53_09498</name>
</gene>
<name>A0A195B6S9_9HYME</name>
<dbReference type="EMBL" id="KQ976579">
    <property type="protein sequence ID" value="KYM79972.1"/>
    <property type="molecule type" value="Genomic_DNA"/>
</dbReference>
<proteinExistence type="predicted"/>
<organism evidence="1 2">
    <name type="scientific">Atta colombica</name>
    <dbReference type="NCBI Taxonomy" id="520822"/>
    <lineage>
        <taxon>Eukaryota</taxon>
        <taxon>Metazoa</taxon>
        <taxon>Ecdysozoa</taxon>
        <taxon>Arthropoda</taxon>
        <taxon>Hexapoda</taxon>
        <taxon>Insecta</taxon>
        <taxon>Pterygota</taxon>
        <taxon>Neoptera</taxon>
        <taxon>Endopterygota</taxon>
        <taxon>Hymenoptera</taxon>
        <taxon>Apocrita</taxon>
        <taxon>Aculeata</taxon>
        <taxon>Formicoidea</taxon>
        <taxon>Formicidae</taxon>
        <taxon>Myrmicinae</taxon>
        <taxon>Atta</taxon>
    </lineage>
</organism>